<dbReference type="KEGG" id="vg:6369795"/>
<dbReference type="Proteomes" id="UP000001034">
    <property type="component" value="Segment"/>
</dbReference>
<accession>B2ZYA5</accession>
<protein>
    <submittedName>
        <fullName evidence="1">Uncharacterized protein</fullName>
    </submittedName>
</protein>
<evidence type="ECO:0000313" key="2">
    <source>
        <dbReference type="Proteomes" id="UP000001034"/>
    </source>
</evidence>
<name>B2ZYA5_9CAUD</name>
<keyword evidence="2" id="KW-1185">Reference proteome</keyword>
<reference evidence="1 2" key="1">
    <citation type="journal article" date="2010" name="Virology">
        <title>A jumbo phage infecting the phytopathogen Ralstonia solanacearum defines a new lineage of the Myoviridae family.</title>
        <authorList>
            <person name="Yamada T."/>
            <person name="Satoh S."/>
            <person name="Ishikawa H."/>
            <person name="Fujiwara A."/>
            <person name="Kawasaki T."/>
            <person name="Fujie M."/>
            <person name="Ogata H."/>
        </authorList>
    </citation>
    <scope>NUCLEOTIDE SEQUENCE [LARGE SCALE GENOMIC DNA]</scope>
</reference>
<organism evidence="1 2">
    <name type="scientific">Ralstonia phage phiRSL1</name>
    <dbReference type="NCBI Taxonomy" id="1980924"/>
    <lineage>
        <taxon>Viruses</taxon>
        <taxon>Duplodnaviria</taxon>
        <taxon>Heunggongvirae</taxon>
        <taxon>Uroviricota</taxon>
        <taxon>Caudoviricetes</taxon>
        <taxon>Mieseafarmvirus</taxon>
        <taxon>Mieseafarmvirus RSL1</taxon>
    </lineage>
</organism>
<dbReference type="RefSeq" id="YP_001950168.1">
    <property type="nucleotide sequence ID" value="NC_010811.2"/>
</dbReference>
<proteinExistence type="predicted"/>
<dbReference type="EMBL" id="AB366653">
    <property type="protein sequence ID" value="BAG41738.1"/>
    <property type="molecule type" value="Genomic_DNA"/>
</dbReference>
<sequence>MIRIGKVYVQLIHWRKWVGIRWQNYDTVSSAGSRWSGFRLYYGRGALCFYW</sequence>
<evidence type="ECO:0000313" key="1">
    <source>
        <dbReference type="EMBL" id="BAG41738.1"/>
    </source>
</evidence>
<dbReference type="GeneID" id="6369795"/>